<proteinExistence type="predicted"/>
<accession>A0A6V8LCW8</accession>
<evidence type="ECO:0000313" key="4">
    <source>
        <dbReference type="Proteomes" id="UP000482960"/>
    </source>
</evidence>
<protein>
    <submittedName>
        <fullName evidence="3">Uncharacterized protein</fullName>
    </submittedName>
</protein>
<evidence type="ECO:0000313" key="3">
    <source>
        <dbReference type="EMBL" id="GFJ93500.1"/>
    </source>
</evidence>
<keyword evidence="4" id="KW-1185">Reference proteome</keyword>
<feature type="transmembrane region" description="Helical" evidence="2">
    <location>
        <begin position="90"/>
        <end position="109"/>
    </location>
</feature>
<evidence type="ECO:0000256" key="2">
    <source>
        <dbReference type="SAM" id="Phobius"/>
    </source>
</evidence>
<organism evidence="3 4">
    <name type="scientific">Phytohabitans rumicis</name>
    <dbReference type="NCBI Taxonomy" id="1076125"/>
    <lineage>
        <taxon>Bacteria</taxon>
        <taxon>Bacillati</taxon>
        <taxon>Actinomycetota</taxon>
        <taxon>Actinomycetes</taxon>
        <taxon>Micromonosporales</taxon>
        <taxon>Micromonosporaceae</taxon>
    </lineage>
</organism>
<keyword evidence="2" id="KW-0472">Membrane</keyword>
<gene>
    <name evidence="3" type="ORF">Prum_071420</name>
</gene>
<keyword evidence="2" id="KW-0812">Transmembrane</keyword>
<keyword evidence="1" id="KW-0175">Coiled coil</keyword>
<keyword evidence="2" id="KW-1133">Transmembrane helix</keyword>
<feature type="coiled-coil region" evidence="1">
    <location>
        <begin position="55"/>
        <end position="82"/>
    </location>
</feature>
<comment type="caution">
    <text evidence="3">The sequence shown here is derived from an EMBL/GenBank/DDBJ whole genome shotgun (WGS) entry which is preliminary data.</text>
</comment>
<dbReference type="AlphaFoldDB" id="A0A6V8LCW8"/>
<reference evidence="3 4" key="2">
    <citation type="submission" date="2020-03" db="EMBL/GenBank/DDBJ databases">
        <authorList>
            <person name="Ichikawa N."/>
            <person name="Kimura A."/>
            <person name="Kitahashi Y."/>
            <person name="Uohara A."/>
        </authorList>
    </citation>
    <scope>NUCLEOTIDE SEQUENCE [LARGE SCALE GENOMIC DNA]</scope>
    <source>
        <strain evidence="3 4">NBRC 108638</strain>
    </source>
</reference>
<evidence type="ECO:0000256" key="1">
    <source>
        <dbReference type="SAM" id="Coils"/>
    </source>
</evidence>
<sequence>MADRAGGPGEEAKRILEHAARPTRWQKINEARSRLAKLPPGKVPADARLLIDRWHELALDLAEQLRQERQSAREKLRRQQEKVGSRLRRAFFWGLVLGAAIVGSVALFLRLKQP</sequence>
<reference evidence="3 4" key="1">
    <citation type="submission" date="2020-03" db="EMBL/GenBank/DDBJ databases">
        <title>Whole genome shotgun sequence of Phytohabitans rumicis NBRC 108638.</title>
        <authorList>
            <person name="Komaki H."/>
            <person name="Tamura T."/>
        </authorList>
    </citation>
    <scope>NUCLEOTIDE SEQUENCE [LARGE SCALE GENOMIC DNA]</scope>
    <source>
        <strain evidence="3 4">NBRC 108638</strain>
    </source>
</reference>
<name>A0A6V8LCW8_9ACTN</name>
<dbReference type="EMBL" id="BLPG01000001">
    <property type="protein sequence ID" value="GFJ93500.1"/>
    <property type="molecule type" value="Genomic_DNA"/>
</dbReference>
<dbReference type="Proteomes" id="UP000482960">
    <property type="component" value="Unassembled WGS sequence"/>
</dbReference>